<dbReference type="EMBL" id="JYDL01000317">
    <property type="protein sequence ID" value="KRX12606.1"/>
    <property type="molecule type" value="Genomic_DNA"/>
</dbReference>
<feature type="transmembrane region" description="Helical" evidence="2">
    <location>
        <begin position="59"/>
        <end position="80"/>
    </location>
</feature>
<feature type="transmembrane region" description="Helical" evidence="2">
    <location>
        <begin position="31"/>
        <end position="47"/>
    </location>
</feature>
<evidence type="ECO:0000313" key="3">
    <source>
        <dbReference type="EMBL" id="KRX12606.1"/>
    </source>
</evidence>
<keyword evidence="4" id="KW-1185">Reference proteome</keyword>
<keyword evidence="2" id="KW-1133">Transmembrane helix</keyword>
<dbReference type="Proteomes" id="UP000054630">
    <property type="component" value="Unassembled WGS sequence"/>
</dbReference>
<evidence type="ECO:0000313" key="4">
    <source>
        <dbReference type="Proteomes" id="UP000054630"/>
    </source>
</evidence>
<dbReference type="AlphaFoldDB" id="A0A0V0RDN0"/>
<proteinExistence type="predicted"/>
<name>A0A0V0RDN0_9BILA</name>
<protein>
    <submittedName>
        <fullName evidence="3">Uncharacterized protein</fullName>
    </submittedName>
</protein>
<organism evidence="3 4">
    <name type="scientific">Trichinella nelsoni</name>
    <dbReference type="NCBI Taxonomy" id="6336"/>
    <lineage>
        <taxon>Eukaryota</taxon>
        <taxon>Metazoa</taxon>
        <taxon>Ecdysozoa</taxon>
        <taxon>Nematoda</taxon>
        <taxon>Enoplea</taxon>
        <taxon>Dorylaimia</taxon>
        <taxon>Trichinellida</taxon>
        <taxon>Trichinellidae</taxon>
        <taxon>Trichinella</taxon>
    </lineage>
</organism>
<comment type="caution">
    <text evidence="3">The sequence shown here is derived from an EMBL/GenBank/DDBJ whole genome shotgun (WGS) entry which is preliminary data.</text>
</comment>
<keyword evidence="2" id="KW-0812">Transmembrane</keyword>
<dbReference type="OrthoDB" id="10609003at2759"/>
<feature type="region of interest" description="Disordered" evidence="1">
    <location>
        <begin position="235"/>
        <end position="254"/>
    </location>
</feature>
<evidence type="ECO:0000256" key="2">
    <source>
        <dbReference type="SAM" id="Phobius"/>
    </source>
</evidence>
<sequence length="254" mass="29119">MGPLVPPVRSHRILRTDSKRLHVLLRHESDLWLVLLFVVTGSCSAYRKCGDHVAIFPPFLFLVLFSLLLYSLEPFFYISLPHQQNFQSFMFRNAHGDIEIFIIPYSDVLQPGWLQPLECFSRLYYVPSSLFKQLIHPEQFRISLKANVMLAIIRGSDMKTTVNDATKKTPTTHDVEERVNVWNRYGESDANGPVVPVVPLGPKALKERHRSAIKVSRCPIERQENCENMALKTTDTTEKAPTMEESVGQKKLCH</sequence>
<accession>A0A0V0RDN0</accession>
<evidence type="ECO:0000256" key="1">
    <source>
        <dbReference type="SAM" id="MobiDB-lite"/>
    </source>
</evidence>
<reference evidence="3 4" key="1">
    <citation type="submission" date="2015-01" db="EMBL/GenBank/DDBJ databases">
        <title>Evolution of Trichinella species and genotypes.</title>
        <authorList>
            <person name="Korhonen P.K."/>
            <person name="Edoardo P."/>
            <person name="Giuseppe L.R."/>
            <person name="Gasser R.B."/>
        </authorList>
    </citation>
    <scope>NUCLEOTIDE SEQUENCE [LARGE SCALE GENOMIC DNA]</scope>
    <source>
        <strain evidence="3">ISS37</strain>
    </source>
</reference>
<gene>
    <name evidence="3" type="ORF">T07_7015</name>
</gene>
<keyword evidence="2" id="KW-0472">Membrane</keyword>